<dbReference type="Proteomes" id="UP000250991">
    <property type="component" value="Unassembled WGS sequence"/>
</dbReference>
<evidence type="ECO:0000313" key="3">
    <source>
        <dbReference type="Proteomes" id="UP000250991"/>
    </source>
</evidence>
<dbReference type="EC" id="2.2.1.1" evidence="2"/>
<gene>
    <name evidence="2" type="primary">tktB_2</name>
    <name evidence="2" type="ORF">NCTC8009_03000</name>
</gene>
<dbReference type="PANTHER" id="PTHR43522">
    <property type="entry name" value="TRANSKETOLASE"/>
    <property type="match status" value="1"/>
</dbReference>
<dbReference type="Pfam" id="PF00456">
    <property type="entry name" value="Transketolase_N"/>
    <property type="match status" value="1"/>
</dbReference>
<sequence>MAIRQVLKPPPVRLDKVWRTPSDWAIAERTLAAQFNQPDHEIVDHFTYVFMGDGCLMEGISHEVCSLAGTLGLGKLIGFYDHNGISIDGETEGWFTDDTAKTF</sequence>
<name>A0A2X3LUN1_ECOLX</name>
<keyword evidence="2" id="KW-0808">Transferase</keyword>
<evidence type="ECO:0000259" key="1">
    <source>
        <dbReference type="Pfam" id="PF00456"/>
    </source>
</evidence>
<evidence type="ECO:0000313" key="2">
    <source>
        <dbReference type="EMBL" id="SQD02539.1"/>
    </source>
</evidence>
<dbReference type="GO" id="GO:0005829">
    <property type="term" value="C:cytosol"/>
    <property type="evidence" value="ECO:0007669"/>
    <property type="project" value="TreeGrafter"/>
</dbReference>
<dbReference type="Gene3D" id="3.40.50.970">
    <property type="match status" value="1"/>
</dbReference>
<dbReference type="GO" id="GO:0006098">
    <property type="term" value="P:pentose-phosphate shunt"/>
    <property type="evidence" value="ECO:0007669"/>
    <property type="project" value="TreeGrafter"/>
</dbReference>
<accession>A0A2X3LUN1</accession>
<protein>
    <submittedName>
        <fullName evidence="2">Transketolase</fullName>
        <ecNumber evidence="2">2.2.1.1</ecNumber>
    </submittedName>
</protein>
<reference evidence="2 3" key="1">
    <citation type="submission" date="2018-06" db="EMBL/GenBank/DDBJ databases">
        <authorList>
            <consortium name="Pathogen Informatics"/>
            <person name="Doyle S."/>
        </authorList>
    </citation>
    <scope>NUCLEOTIDE SEQUENCE [LARGE SCALE GENOMIC DNA]</scope>
    <source>
        <strain evidence="2 3">NCTC8009</strain>
    </source>
</reference>
<dbReference type="InterPro" id="IPR029061">
    <property type="entry name" value="THDP-binding"/>
</dbReference>
<dbReference type="GO" id="GO:0004802">
    <property type="term" value="F:transketolase activity"/>
    <property type="evidence" value="ECO:0007669"/>
    <property type="project" value="UniProtKB-EC"/>
</dbReference>
<dbReference type="InterPro" id="IPR005474">
    <property type="entry name" value="Transketolase_N"/>
</dbReference>
<dbReference type="SUPFAM" id="SSF52518">
    <property type="entry name" value="Thiamin diphosphate-binding fold (THDP-binding)"/>
    <property type="match status" value="1"/>
</dbReference>
<dbReference type="EMBL" id="UARW01000010">
    <property type="protein sequence ID" value="SQD02539.1"/>
    <property type="molecule type" value="Genomic_DNA"/>
</dbReference>
<organism evidence="2 3">
    <name type="scientific">Escherichia coli</name>
    <dbReference type="NCBI Taxonomy" id="562"/>
    <lineage>
        <taxon>Bacteria</taxon>
        <taxon>Pseudomonadati</taxon>
        <taxon>Pseudomonadota</taxon>
        <taxon>Gammaproteobacteria</taxon>
        <taxon>Enterobacterales</taxon>
        <taxon>Enterobacteriaceae</taxon>
        <taxon>Escherichia</taxon>
    </lineage>
</organism>
<proteinExistence type="predicted"/>
<dbReference type="AlphaFoldDB" id="A0A2X3LUN1"/>
<feature type="domain" description="Transketolase N-terminal" evidence="1">
    <location>
        <begin position="24"/>
        <end position="103"/>
    </location>
</feature>
<dbReference type="InterPro" id="IPR033247">
    <property type="entry name" value="Transketolase_fam"/>
</dbReference>
<dbReference type="PANTHER" id="PTHR43522:SF13">
    <property type="entry name" value="TRANSKETOLASE 2"/>
    <property type="match status" value="1"/>
</dbReference>